<dbReference type="AlphaFoldDB" id="A0A9P5Y7H3"/>
<dbReference type="OrthoDB" id="432234at2759"/>
<keyword evidence="2" id="KW-1185">Reference proteome</keyword>
<dbReference type="EMBL" id="MU150265">
    <property type="protein sequence ID" value="KAF9463151.1"/>
    <property type="molecule type" value="Genomic_DNA"/>
</dbReference>
<comment type="caution">
    <text evidence="1">The sequence shown here is derived from an EMBL/GenBank/DDBJ whole genome shotgun (WGS) entry which is preliminary data.</text>
</comment>
<sequence length="106" mass="11557">MCNTAIVFVQCNGYSGPETPGWTGLDSTWIPIIPVTAHWEDRLGKDLTGTQFPLALAWAIAIHKSQALILLEAAINLGPTDFQAGLAISHVKSLKDLAFRSHFPWS</sequence>
<name>A0A9P5Y7H3_9AGAR</name>
<evidence type="ECO:0000313" key="1">
    <source>
        <dbReference type="EMBL" id="KAF9463151.1"/>
    </source>
</evidence>
<evidence type="ECO:0000313" key="2">
    <source>
        <dbReference type="Proteomes" id="UP000807353"/>
    </source>
</evidence>
<dbReference type="Proteomes" id="UP000807353">
    <property type="component" value="Unassembled WGS sequence"/>
</dbReference>
<organism evidence="1 2">
    <name type="scientific">Collybia nuda</name>
    <dbReference type="NCBI Taxonomy" id="64659"/>
    <lineage>
        <taxon>Eukaryota</taxon>
        <taxon>Fungi</taxon>
        <taxon>Dikarya</taxon>
        <taxon>Basidiomycota</taxon>
        <taxon>Agaricomycotina</taxon>
        <taxon>Agaricomycetes</taxon>
        <taxon>Agaricomycetidae</taxon>
        <taxon>Agaricales</taxon>
        <taxon>Tricholomatineae</taxon>
        <taxon>Clitocybaceae</taxon>
        <taxon>Collybia</taxon>
    </lineage>
</organism>
<reference evidence="1" key="1">
    <citation type="submission" date="2020-11" db="EMBL/GenBank/DDBJ databases">
        <authorList>
            <consortium name="DOE Joint Genome Institute"/>
            <person name="Ahrendt S."/>
            <person name="Riley R."/>
            <person name="Andreopoulos W."/>
            <person name="Labutti K."/>
            <person name="Pangilinan J."/>
            <person name="Ruiz-Duenas F.J."/>
            <person name="Barrasa J.M."/>
            <person name="Sanchez-Garcia M."/>
            <person name="Camarero S."/>
            <person name="Miyauchi S."/>
            <person name="Serrano A."/>
            <person name="Linde D."/>
            <person name="Babiker R."/>
            <person name="Drula E."/>
            <person name="Ayuso-Fernandez I."/>
            <person name="Pacheco R."/>
            <person name="Padilla G."/>
            <person name="Ferreira P."/>
            <person name="Barriuso J."/>
            <person name="Kellner H."/>
            <person name="Castanera R."/>
            <person name="Alfaro M."/>
            <person name="Ramirez L."/>
            <person name="Pisabarro A.G."/>
            <person name="Kuo A."/>
            <person name="Tritt A."/>
            <person name="Lipzen A."/>
            <person name="He G."/>
            <person name="Yan M."/>
            <person name="Ng V."/>
            <person name="Cullen D."/>
            <person name="Martin F."/>
            <person name="Rosso M.-N."/>
            <person name="Henrissat B."/>
            <person name="Hibbett D."/>
            <person name="Martinez A.T."/>
            <person name="Grigoriev I.V."/>
        </authorList>
    </citation>
    <scope>NUCLEOTIDE SEQUENCE</scope>
    <source>
        <strain evidence="1">CBS 247.69</strain>
    </source>
</reference>
<protein>
    <submittedName>
        <fullName evidence="1">Uncharacterized protein</fullName>
    </submittedName>
</protein>
<proteinExistence type="predicted"/>
<accession>A0A9P5Y7H3</accession>
<gene>
    <name evidence="1" type="ORF">BDZ94DRAFT_640175</name>
</gene>